<organism evidence="2 3">
    <name type="scientific">Salinibacter ruber</name>
    <dbReference type="NCBI Taxonomy" id="146919"/>
    <lineage>
        <taxon>Bacteria</taxon>
        <taxon>Pseudomonadati</taxon>
        <taxon>Rhodothermota</taxon>
        <taxon>Rhodothermia</taxon>
        <taxon>Rhodothermales</taxon>
        <taxon>Salinibacteraceae</taxon>
        <taxon>Salinibacter</taxon>
    </lineage>
</organism>
<dbReference type="EMBL" id="JANTYZ010000007">
    <property type="protein sequence ID" value="MCS3865873.1"/>
    <property type="molecule type" value="Genomic_DNA"/>
</dbReference>
<feature type="compositionally biased region" description="Polar residues" evidence="1">
    <location>
        <begin position="121"/>
        <end position="139"/>
    </location>
</feature>
<dbReference type="Proteomes" id="UP001155034">
    <property type="component" value="Unassembled WGS sequence"/>
</dbReference>
<proteinExistence type="predicted"/>
<reference evidence="2" key="1">
    <citation type="submission" date="2022-08" db="EMBL/GenBank/DDBJ databases">
        <title>Genomic Encyclopedia of Type Strains, Phase V (KMG-V): Genome sequencing to study the core and pangenomes of soil and plant-associated prokaryotes.</title>
        <authorList>
            <person name="Whitman W."/>
        </authorList>
    </citation>
    <scope>NUCLEOTIDE SEQUENCE</scope>
    <source>
        <strain evidence="2">SP2016B</strain>
    </source>
</reference>
<evidence type="ECO:0000313" key="3">
    <source>
        <dbReference type="Proteomes" id="UP001155034"/>
    </source>
</evidence>
<evidence type="ECO:0000313" key="2">
    <source>
        <dbReference type="EMBL" id="MCS3865873.1"/>
    </source>
</evidence>
<sequence>MKATHEGPSQLAAHSNPQHHSKDMDRENLPTDEYIDLASEAAAIAAGDVVATQVFDYVDENVLASQFDEGSAVRKGVNILGPGLVGALVFTMSDNQIVERVAVGHALTTVRRGIDEGMSLVTGNNTQSDTGTSGTKMIPSASESLQGRMLTEAGKNAAVAAGGTGGSSQTMIQGG</sequence>
<dbReference type="RefSeq" id="WP_259083819.1">
    <property type="nucleotide sequence ID" value="NZ_JANTYZ010000007.1"/>
</dbReference>
<dbReference type="AlphaFoldDB" id="A0A9X2U210"/>
<evidence type="ECO:0000256" key="1">
    <source>
        <dbReference type="SAM" id="MobiDB-lite"/>
    </source>
</evidence>
<feature type="region of interest" description="Disordered" evidence="1">
    <location>
        <begin position="119"/>
        <end position="139"/>
    </location>
</feature>
<name>A0A9X2U210_9BACT</name>
<feature type="region of interest" description="Disordered" evidence="1">
    <location>
        <begin position="1"/>
        <end position="26"/>
    </location>
</feature>
<comment type="caution">
    <text evidence="2">The sequence shown here is derived from an EMBL/GenBank/DDBJ whole genome shotgun (WGS) entry which is preliminary data.</text>
</comment>
<gene>
    <name evidence="2" type="ORF">GGP82_002437</name>
</gene>
<protein>
    <submittedName>
        <fullName evidence="2">Uncharacterized protein</fullName>
    </submittedName>
</protein>
<accession>A0A9X2U210</accession>